<gene>
    <name evidence="8" type="ORF">ENL40_07755</name>
</gene>
<feature type="transmembrane region" description="Helical" evidence="7">
    <location>
        <begin position="118"/>
        <end position="140"/>
    </location>
</feature>
<keyword evidence="2" id="KW-0813">Transport</keyword>
<dbReference type="Pfam" id="PF01554">
    <property type="entry name" value="MatE"/>
    <property type="match status" value="2"/>
</dbReference>
<feature type="transmembrane region" description="Helical" evidence="7">
    <location>
        <begin position="16"/>
        <end position="37"/>
    </location>
</feature>
<evidence type="ECO:0000256" key="1">
    <source>
        <dbReference type="ARBA" id="ARBA00004651"/>
    </source>
</evidence>
<keyword evidence="3" id="KW-1003">Cell membrane</keyword>
<feature type="transmembrane region" description="Helical" evidence="7">
    <location>
        <begin position="341"/>
        <end position="361"/>
    </location>
</feature>
<evidence type="ECO:0000313" key="8">
    <source>
        <dbReference type="EMBL" id="HHI01335.1"/>
    </source>
</evidence>
<dbReference type="PANTHER" id="PTHR43549:SF2">
    <property type="entry name" value="MULTIDRUG RESISTANCE PROTEIN NORM-RELATED"/>
    <property type="match status" value="1"/>
</dbReference>
<evidence type="ECO:0000256" key="6">
    <source>
        <dbReference type="ARBA" id="ARBA00023136"/>
    </source>
</evidence>
<evidence type="ECO:0000256" key="4">
    <source>
        <dbReference type="ARBA" id="ARBA00022692"/>
    </source>
</evidence>
<feature type="transmembrane region" description="Helical" evidence="7">
    <location>
        <begin position="245"/>
        <end position="270"/>
    </location>
</feature>
<feature type="transmembrane region" description="Helical" evidence="7">
    <location>
        <begin position="90"/>
        <end position="112"/>
    </location>
</feature>
<dbReference type="InterPro" id="IPR052031">
    <property type="entry name" value="Membrane_Transporter-Flippase"/>
</dbReference>
<evidence type="ECO:0000256" key="3">
    <source>
        <dbReference type="ARBA" id="ARBA00022475"/>
    </source>
</evidence>
<dbReference type="EMBL" id="DRTU01000311">
    <property type="protein sequence ID" value="HHI01335.1"/>
    <property type="molecule type" value="Genomic_DNA"/>
</dbReference>
<organism evidence="8">
    <name type="scientific">Thermococcus litoralis</name>
    <dbReference type="NCBI Taxonomy" id="2265"/>
    <lineage>
        <taxon>Archaea</taxon>
        <taxon>Methanobacteriati</taxon>
        <taxon>Methanobacteriota</taxon>
        <taxon>Thermococci</taxon>
        <taxon>Thermococcales</taxon>
        <taxon>Thermococcaceae</taxon>
        <taxon>Thermococcus</taxon>
    </lineage>
</organism>
<feature type="transmembrane region" description="Helical" evidence="7">
    <location>
        <begin position="282"/>
        <end position="303"/>
    </location>
</feature>
<feature type="non-terminal residue" evidence="8">
    <location>
        <position position="1"/>
    </location>
</feature>
<comment type="subcellular location">
    <subcellularLocation>
        <location evidence="1">Cell membrane</location>
        <topology evidence="1">Multi-pass membrane protein</topology>
    </subcellularLocation>
</comment>
<dbReference type="GO" id="GO:0042910">
    <property type="term" value="F:xenobiotic transmembrane transporter activity"/>
    <property type="evidence" value="ECO:0007669"/>
    <property type="project" value="InterPro"/>
</dbReference>
<evidence type="ECO:0000256" key="5">
    <source>
        <dbReference type="ARBA" id="ARBA00022989"/>
    </source>
</evidence>
<sequence length="372" mass="41515">QYIGAKDYEKANRAAGALYSLMMFFSAFVAIFGLIIAPFALDFMNVTPEVYPYALDYIRVIFIGIPFSFTLFAFNFLLRAVGDTRTPVKINMFTVFLNIVLDPLLIFGWLGFPRLGVIGAAVATMFSNSVGSLIGGYLLFKGKVGIHLTLENLKPDWDFYKRIFRVGIPSSVGFSTDAFGFVVLTRIIYIYGTVAFATYTIGNRLTNFMFAIADGVSMAMGTMVGQNVGAEKYERAKKIAEKAMLTNLIVLSIGTLIVAVFRAQIFGFFIKDERVLAESVKFVKYFAFSLPFFGIFSAVRNVFQSSGHTKKSMILGMIRLWMLRIPLAYGLGKFMADTTGVWLGMGLSNFLAALIGFVWFLKGSWMRRIIDH</sequence>
<dbReference type="InterPro" id="IPR002528">
    <property type="entry name" value="MATE_fam"/>
</dbReference>
<feature type="transmembrane region" description="Helical" evidence="7">
    <location>
        <begin position="178"/>
        <end position="199"/>
    </location>
</feature>
<dbReference type="AlphaFoldDB" id="A0A7C5JXS6"/>
<dbReference type="GO" id="GO:0015297">
    <property type="term" value="F:antiporter activity"/>
    <property type="evidence" value="ECO:0007669"/>
    <property type="project" value="InterPro"/>
</dbReference>
<evidence type="ECO:0000256" key="7">
    <source>
        <dbReference type="SAM" id="Phobius"/>
    </source>
</evidence>
<accession>A0A7C5JXS6</accession>
<name>A0A7C5JXS6_THELI</name>
<proteinExistence type="predicted"/>
<feature type="transmembrane region" description="Helical" evidence="7">
    <location>
        <begin position="57"/>
        <end position="78"/>
    </location>
</feature>
<dbReference type="GO" id="GO:0005886">
    <property type="term" value="C:plasma membrane"/>
    <property type="evidence" value="ECO:0007669"/>
    <property type="project" value="UniProtKB-SubCell"/>
</dbReference>
<comment type="caution">
    <text evidence="8">The sequence shown here is derived from an EMBL/GenBank/DDBJ whole genome shotgun (WGS) entry which is preliminary data.</text>
</comment>
<keyword evidence="5 7" id="KW-1133">Transmembrane helix</keyword>
<keyword evidence="4 7" id="KW-0812">Transmembrane</keyword>
<keyword evidence="6 7" id="KW-0472">Membrane</keyword>
<dbReference type="Proteomes" id="UP000886217">
    <property type="component" value="Unassembled WGS sequence"/>
</dbReference>
<reference evidence="8" key="1">
    <citation type="journal article" date="2020" name="mSystems">
        <title>Genome- and Community-Level Interaction Insights into Carbon Utilization and Element Cycling Functions of Hydrothermarchaeota in Hydrothermal Sediment.</title>
        <authorList>
            <person name="Zhou Z."/>
            <person name="Liu Y."/>
            <person name="Xu W."/>
            <person name="Pan J."/>
            <person name="Luo Z.H."/>
            <person name="Li M."/>
        </authorList>
    </citation>
    <scope>NUCLEOTIDE SEQUENCE [LARGE SCALE GENOMIC DNA]</scope>
    <source>
        <strain evidence="8">HyVt-93</strain>
    </source>
</reference>
<evidence type="ECO:0000256" key="2">
    <source>
        <dbReference type="ARBA" id="ARBA00022448"/>
    </source>
</evidence>
<dbReference type="PANTHER" id="PTHR43549">
    <property type="entry name" value="MULTIDRUG RESISTANCE PROTEIN YPNP-RELATED"/>
    <property type="match status" value="1"/>
</dbReference>
<dbReference type="NCBIfam" id="TIGR00797">
    <property type="entry name" value="matE"/>
    <property type="match status" value="1"/>
</dbReference>
<protein>
    <submittedName>
        <fullName evidence="8">MATE family efflux transporter</fullName>
    </submittedName>
</protein>